<keyword evidence="1" id="KW-0812">Transmembrane</keyword>
<gene>
    <name evidence="2" type="ORF">AMJ52_00600</name>
</gene>
<dbReference type="AlphaFoldDB" id="A0A0S7YJI7"/>
<proteinExistence type="predicted"/>
<comment type="caution">
    <text evidence="2">The sequence shown here is derived from an EMBL/GenBank/DDBJ whole genome shotgun (WGS) entry which is preliminary data.</text>
</comment>
<evidence type="ECO:0000313" key="2">
    <source>
        <dbReference type="EMBL" id="KPJ74441.1"/>
    </source>
</evidence>
<evidence type="ECO:0000256" key="1">
    <source>
        <dbReference type="SAM" id="Phobius"/>
    </source>
</evidence>
<dbReference type="EMBL" id="LJNI01000004">
    <property type="protein sequence ID" value="KPJ74441.1"/>
    <property type="molecule type" value="Genomic_DNA"/>
</dbReference>
<organism evidence="2 3">
    <name type="scientific">candidate division TA06 bacterium DG_78</name>
    <dbReference type="NCBI Taxonomy" id="1703772"/>
    <lineage>
        <taxon>Bacteria</taxon>
        <taxon>Bacteria division TA06</taxon>
    </lineage>
</organism>
<accession>A0A0S7YJI7</accession>
<keyword evidence="1" id="KW-0472">Membrane</keyword>
<keyword evidence="1" id="KW-1133">Transmembrane helix</keyword>
<name>A0A0S7YJI7_UNCT6</name>
<dbReference type="PATRIC" id="fig|1703772.3.peg.1875"/>
<feature type="transmembrane region" description="Helical" evidence="1">
    <location>
        <begin position="84"/>
        <end position="102"/>
    </location>
</feature>
<dbReference type="Proteomes" id="UP000051012">
    <property type="component" value="Unassembled WGS sequence"/>
</dbReference>
<reference evidence="2 3" key="1">
    <citation type="journal article" date="2015" name="Microbiome">
        <title>Genomic resolution of linkages in carbon, nitrogen, and sulfur cycling among widespread estuary sediment bacteria.</title>
        <authorList>
            <person name="Baker B.J."/>
            <person name="Lazar C.S."/>
            <person name="Teske A.P."/>
            <person name="Dick G.J."/>
        </authorList>
    </citation>
    <scope>NUCLEOTIDE SEQUENCE [LARGE SCALE GENOMIC DNA]</scope>
    <source>
        <strain evidence="2">DG_78</strain>
    </source>
</reference>
<protein>
    <recommendedName>
        <fullName evidence="4">Permease</fullName>
    </recommendedName>
</protein>
<feature type="transmembrane region" description="Helical" evidence="1">
    <location>
        <begin position="130"/>
        <end position="157"/>
    </location>
</feature>
<evidence type="ECO:0000313" key="3">
    <source>
        <dbReference type="Proteomes" id="UP000051012"/>
    </source>
</evidence>
<feature type="transmembrane region" description="Helical" evidence="1">
    <location>
        <begin position="12"/>
        <end position="30"/>
    </location>
</feature>
<sequence length="168" mass="19627">MKMRDKLKKRNAAWLFFIAVLLVYIVLAFIDFELFTSSVNFFFNLIIRIIPIFIIILILMIITNYFITPKLIMKYFNAPGIKKWLFVVIAGILSTGPIYMWYPLLADLREKGINYGFTATFLYSRAIKIWLLPVIVFYFSVQYVIVLTVVMIIFSIIQGLTVNRILSS</sequence>
<evidence type="ECO:0008006" key="4">
    <source>
        <dbReference type="Google" id="ProtNLM"/>
    </source>
</evidence>
<feature type="transmembrane region" description="Helical" evidence="1">
    <location>
        <begin position="42"/>
        <end position="63"/>
    </location>
</feature>